<dbReference type="Pfam" id="PF00078">
    <property type="entry name" value="RVT_1"/>
    <property type="match status" value="1"/>
</dbReference>
<dbReference type="AlphaFoldDB" id="A0A225VYY5"/>
<feature type="region of interest" description="Disordered" evidence="2">
    <location>
        <begin position="422"/>
        <end position="462"/>
    </location>
</feature>
<comment type="caution">
    <text evidence="4">The sequence shown here is derived from an EMBL/GenBank/DDBJ whole genome shotgun (WGS) entry which is preliminary data.</text>
</comment>
<accession>A0A225VYY5</accession>
<feature type="region of interest" description="Disordered" evidence="2">
    <location>
        <begin position="101"/>
        <end position="127"/>
    </location>
</feature>
<keyword evidence="1" id="KW-0862">Zinc</keyword>
<dbReference type="CDD" id="cd01647">
    <property type="entry name" value="RT_LTR"/>
    <property type="match status" value="1"/>
</dbReference>
<dbReference type="PANTHER" id="PTHR24559:SF444">
    <property type="entry name" value="REVERSE TRANSCRIPTASE DOMAIN-CONTAINING PROTEIN"/>
    <property type="match status" value="1"/>
</dbReference>
<reference evidence="5" key="1">
    <citation type="submission" date="2017-03" db="EMBL/GenBank/DDBJ databases">
        <title>Phytopthora megakarya and P. palmivora, two closely related causual agents of cacao black pod achieved similar genome size and gene model numbers by different mechanisms.</title>
        <authorList>
            <person name="Ali S."/>
            <person name="Shao J."/>
            <person name="Larry D.J."/>
            <person name="Kronmiller B."/>
            <person name="Shen D."/>
            <person name="Strem M.D."/>
            <person name="Melnick R.L."/>
            <person name="Guiltinan M.J."/>
            <person name="Tyler B.M."/>
            <person name="Meinhardt L.W."/>
            <person name="Bailey B.A."/>
        </authorList>
    </citation>
    <scope>NUCLEOTIDE SEQUENCE [LARGE SCALE GENOMIC DNA]</scope>
    <source>
        <strain evidence="5">zdho120</strain>
    </source>
</reference>
<evidence type="ECO:0000313" key="5">
    <source>
        <dbReference type="Proteomes" id="UP000198211"/>
    </source>
</evidence>
<keyword evidence="1" id="KW-0863">Zinc-finger</keyword>
<protein>
    <submittedName>
        <fullName evidence="4">Polyprotein</fullName>
    </submittedName>
</protein>
<dbReference type="InterPro" id="IPR043128">
    <property type="entry name" value="Rev_trsase/Diguanyl_cyclase"/>
</dbReference>
<sequence length="644" mass="71378">MTRYCLTRVEPKSLEEAFALALREDYTTRKRVSAPEPMEIDAIEVANNRSHPFYHGGRWPSPISCFRCRKPGHRAAECHVPPSAVSNCSHCPRHCRCSSCSSKKRPGPVGAGRPTSWNGGPSTPVATQPPSPVVDAHFNDTSASDDTRLIIISIEVAGSRSPIRTLLDSGASHNFIRASCMSLLPESTTVRGFPGKMVIKLADGKTHRMSRPEVVLPYMFDGFQSGDTITVIETNHPKINWLALSVKRRGDIDVSDVFTHLLVSPSDWPHVTVVDQLSTTQSMDRVSDGSLRVHDIPARGFPWRRGKNNIAVEQGIPHVTKVTVEQGLPHGAVRRGLPYDDSTGAVDHNLLHLEEVNALQYVEGGPRLQHTLEVAISPKDAKSIAQLPGLSWKHFLRGLKAGEIEQICLISDADSVAPMVNATSASDDISTRPMRAEPKAAREERSETQSRESGNPTAAFITRSISRPEQSAAFRGSDRYREINRRQAGHAPNPRKDMVLGSTSGSVIYSAIDLTDGFNHNLIRECDIPLTAVSTPNGMLWEWLVIPQGLKNAPATFNRIVSHILRPRRDFAPSYFDDIFVHSRAEEDFCAVDVLLQHLWHVFQRDNKLYANLKKCIFSAPEIPVLGYYVSKNGVRENLEKIPY</sequence>
<keyword evidence="5" id="KW-1185">Reference proteome</keyword>
<dbReference type="SUPFAM" id="SSF56672">
    <property type="entry name" value="DNA/RNA polymerases"/>
    <property type="match status" value="1"/>
</dbReference>
<keyword evidence="1" id="KW-0479">Metal-binding</keyword>
<dbReference type="OrthoDB" id="128233at2759"/>
<dbReference type="InterPro" id="IPR043502">
    <property type="entry name" value="DNA/RNA_pol_sf"/>
</dbReference>
<name>A0A225VYY5_9STRA</name>
<dbReference type="PANTHER" id="PTHR24559">
    <property type="entry name" value="TRANSPOSON TY3-I GAG-POL POLYPROTEIN"/>
    <property type="match status" value="1"/>
</dbReference>
<feature type="compositionally biased region" description="Polar residues" evidence="2">
    <location>
        <begin position="115"/>
        <end position="126"/>
    </location>
</feature>
<feature type="compositionally biased region" description="Basic and acidic residues" evidence="2">
    <location>
        <begin position="434"/>
        <end position="450"/>
    </location>
</feature>
<dbReference type="Gene3D" id="3.10.10.10">
    <property type="entry name" value="HIV Type 1 Reverse Transcriptase, subunit A, domain 1"/>
    <property type="match status" value="1"/>
</dbReference>
<evidence type="ECO:0000313" key="4">
    <source>
        <dbReference type="EMBL" id="OWZ10643.1"/>
    </source>
</evidence>
<dbReference type="GO" id="GO:0003676">
    <property type="term" value="F:nucleic acid binding"/>
    <property type="evidence" value="ECO:0007669"/>
    <property type="project" value="InterPro"/>
</dbReference>
<dbReference type="GO" id="GO:0008270">
    <property type="term" value="F:zinc ion binding"/>
    <property type="evidence" value="ECO:0007669"/>
    <property type="project" value="UniProtKB-KW"/>
</dbReference>
<dbReference type="EMBL" id="NBNE01002383">
    <property type="protein sequence ID" value="OWZ10643.1"/>
    <property type="molecule type" value="Genomic_DNA"/>
</dbReference>
<dbReference type="Gene3D" id="3.30.70.270">
    <property type="match status" value="1"/>
</dbReference>
<dbReference type="InterPro" id="IPR000477">
    <property type="entry name" value="RT_dom"/>
</dbReference>
<feature type="domain" description="CCHC-type" evidence="3">
    <location>
        <begin position="65"/>
        <end position="78"/>
    </location>
</feature>
<evidence type="ECO:0000256" key="2">
    <source>
        <dbReference type="SAM" id="MobiDB-lite"/>
    </source>
</evidence>
<proteinExistence type="predicted"/>
<dbReference type="Proteomes" id="UP000198211">
    <property type="component" value="Unassembled WGS sequence"/>
</dbReference>
<dbReference type="PROSITE" id="PS50158">
    <property type="entry name" value="ZF_CCHC"/>
    <property type="match status" value="1"/>
</dbReference>
<evidence type="ECO:0000256" key="1">
    <source>
        <dbReference type="PROSITE-ProRule" id="PRU00047"/>
    </source>
</evidence>
<organism evidence="4 5">
    <name type="scientific">Phytophthora megakarya</name>
    <dbReference type="NCBI Taxonomy" id="4795"/>
    <lineage>
        <taxon>Eukaryota</taxon>
        <taxon>Sar</taxon>
        <taxon>Stramenopiles</taxon>
        <taxon>Oomycota</taxon>
        <taxon>Peronosporomycetes</taxon>
        <taxon>Peronosporales</taxon>
        <taxon>Peronosporaceae</taxon>
        <taxon>Phytophthora</taxon>
    </lineage>
</organism>
<dbReference type="InterPro" id="IPR001878">
    <property type="entry name" value="Znf_CCHC"/>
</dbReference>
<dbReference type="InterPro" id="IPR053134">
    <property type="entry name" value="RNA-dir_DNA_polymerase"/>
</dbReference>
<gene>
    <name evidence="4" type="ORF">PHMEG_00016480</name>
</gene>
<evidence type="ECO:0000259" key="3">
    <source>
        <dbReference type="PROSITE" id="PS50158"/>
    </source>
</evidence>